<dbReference type="SUPFAM" id="SSF47095">
    <property type="entry name" value="HMG-box"/>
    <property type="match status" value="1"/>
</dbReference>
<evidence type="ECO:0000256" key="1">
    <source>
        <dbReference type="SAM" id="MobiDB-lite"/>
    </source>
</evidence>
<dbReference type="PROSITE" id="PS50118">
    <property type="entry name" value="HMG_BOX_2"/>
    <property type="match status" value="1"/>
</dbReference>
<protein>
    <recommendedName>
        <fullName evidence="2">HMG box domain-containing protein</fullName>
    </recommendedName>
</protein>
<accession>A0A6C0J209</accession>
<name>A0A6C0J209_9ZZZZ</name>
<feature type="region of interest" description="Disordered" evidence="1">
    <location>
        <begin position="39"/>
        <end position="85"/>
    </location>
</feature>
<feature type="region of interest" description="Disordered" evidence="1">
    <location>
        <begin position="130"/>
        <end position="149"/>
    </location>
</feature>
<dbReference type="AlphaFoldDB" id="A0A6C0J209"/>
<feature type="domain" description="HMG box" evidence="2">
    <location>
        <begin position="86"/>
        <end position="149"/>
    </location>
</feature>
<dbReference type="EMBL" id="MN740297">
    <property type="protein sequence ID" value="QHT98810.1"/>
    <property type="molecule type" value="Genomic_DNA"/>
</dbReference>
<dbReference type="Pfam" id="PF04690">
    <property type="entry name" value="YABBY"/>
    <property type="match status" value="1"/>
</dbReference>
<sequence>MTIVSAIVSEFVSNVDTDKEYGLAEIKAILSTAYKTVKAANAPAKASKTVKKASKGSDGDASSDNDEKTKKKRVKRERDADGNIIKKRAPSAYNIFVAEKIAEIKKENPDLNSKDAFKQAIEAWNKQKADKAAESVNEEEEVVVEEDNE</sequence>
<evidence type="ECO:0000259" key="2">
    <source>
        <dbReference type="PROSITE" id="PS50118"/>
    </source>
</evidence>
<evidence type="ECO:0000313" key="3">
    <source>
        <dbReference type="EMBL" id="QHT98810.1"/>
    </source>
</evidence>
<feature type="compositionally biased region" description="Acidic residues" evidence="1">
    <location>
        <begin position="136"/>
        <end position="149"/>
    </location>
</feature>
<dbReference type="InterPro" id="IPR009071">
    <property type="entry name" value="HMG_box_dom"/>
</dbReference>
<dbReference type="InterPro" id="IPR056775">
    <property type="entry name" value="YABBY_C"/>
</dbReference>
<dbReference type="CDD" id="cd00084">
    <property type="entry name" value="HMG-box_SF"/>
    <property type="match status" value="1"/>
</dbReference>
<dbReference type="InterPro" id="IPR036910">
    <property type="entry name" value="HMG_box_dom_sf"/>
</dbReference>
<reference evidence="3" key="1">
    <citation type="journal article" date="2020" name="Nature">
        <title>Giant virus diversity and host interactions through global metagenomics.</title>
        <authorList>
            <person name="Schulz F."/>
            <person name="Roux S."/>
            <person name="Paez-Espino D."/>
            <person name="Jungbluth S."/>
            <person name="Walsh D.A."/>
            <person name="Denef V.J."/>
            <person name="McMahon K.D."/>
            <person name="Konstantinidis K.T."/>
            <person name="Eloe-Fadrosh E.A."/>
            <person name="Kyrpides N.C."/>
            <person name="Woyke T."/>
        </authorList>
    </citation>
    <scope>NUCLEOTIDE SEQUENCE</scope>
    <source>
        <strain evidence="3">GVMAG-M-3300025695-21</strain>
    </source>
</reference>
<proteinExistence type="predicted"/>
<dbReference type="Gene3D" id="1.10.30.10">
    <property type="entry name" value="High mobility group box domain"/>
    <property type="match status" value="1"/>
</dbReference>
<organism evidence="3">
    <name type="scientific">viral metagenome</name>
    <dbReference type="NCBI Taxonomy" id="1070528"/>
    <lineage>
        <taxon>unclassified sequences</taxon>
        <taxon>metagenomes</taxon>
        <taxon>organismal metagenomes</taxon>
    </lineage>
</organism>